<dbReference type="InterPro" id="IPR021295">
    <property type="entry name" value="DUF2867"/>
</dbReference>
<name>A0A402A8P5_9CHLR</name>
<dbReference type="AlphaFoldDB" id="A0A402A8P5"/>
<accession>A0A402A8P5</accession>
<protein>
    <recommendedName>
        <fullName evidence="3">DUF2867 domain-containing protein</fullName>
    </recommendedName>
</protein>
<dbReference type="EMBL" id="BIFR01000002">
    <property type="protein sequence ID" value="GCE15468.1"/>
    <property type="molecule type" value="Genomic_DNA"/>
</dbReference>
<evidence type="ECO:0000313" key="1">
    <source>
        <dbReference type="EMBL" id="GCE15468.1"/>
    </source>
</evidence>
<organism evidence="1 2">
    <name type="scientific">Tengunoibacter tsumagoiensis</name>
    <dbReference type="NCBI Taxonomy" id="2014871"/>
    <lineage>
        <taxon>Bacteria</taxon>
        <taxon>Bacillati</taxon>
        <taxon>Chloroflexota</taxon>
        <taxon>Ktedonobacteria</taxon>
        <taxon>Ktedonobacterales</taxon>
        <taxon>Dictyobacteraceae</taxon>
        <taxon>Tengunoibacter</taxon>
    </lineage>
</organism>
<proteinExistence type="predicted"/>
<keyword evidence="2" id="KW-1185">Reference proteome</keyword>
<evidence type="ECO:0008006" key="3">
    <source>
        <dbReference type="Google" id="ProtNLM"/>
    </source>
</evidence>
<evidence type="ECO:0000313" key="2">
    <source>
        <dbReference type="Proteomes" id="UP000287352"/>
    </source>
</evidence>
<gene>
    <name evidence="1" type="ORF">KTT_53270</name>
</gene>
<comment type="caution">
    <text evidence="1">The sequence shown here is derived from an EMBL/GenBank/DDBJ whole genome shotgun (WGS) entry which is preliminary data.</text>
</comment>
<reference evidence="2" key="1">
    <citation type="submission" date="2018-12" db="EMBL/GenBank/DDBJ databases">
        <title>Tengunoibacter tsumagoiensis gen. nov., sp. nov., Dictyobacter kobayashii sp. nov., D. alpinus sp. nov., and D. joshuensis sp. nov. and description of Dictyobacteraceae fam. nov. within the order Ktedonobacterales isolated from Tengu-no-mugimeshi.</title>
        <authorList>
            <person name="Wang C.M."/>
            <person name="Zheng Y."/>
            <person name="Sakai Y."/>
            <person name="Toyoda A."/>
            <person name="Minakuchi Y."/>
            <person name="Abe K."/>
            <person name="Yokota A."/>
            <person name="Yabe S."/>
        </authorList>
    </citation>
    <scope>NUCLEOTIDE SEQUENCE [LARGE SCALE GENOMIC DNA]</scope>
    <source>
        <strain evidence="2">Uno3</strain>
    </source>
</reference>
<dbReference type="OrthoDB" id="164904at2"/>
<sequence>MSSSRLIRVHRIAADQEIRTTDNPSDYSDAFEVQTSSMDTRTAEQWSRALFEHAPRLVRWFLLLGWRWVLGLRLGPRPSSDHVFGWRIASREPDAIRLELHSTFMTAQLILRVASSTVVLTTNVFYTQRLARPLWAAVGMIHRQMIPYLLRRAASFPRLTIS</sequence>
<dbReference type="Pfam" id="PF11066">
    <property type="entry name" value="DUF2867"/>
    <property type="match status" value="1"/>
</dbReference>
<dbReference type="Proteomes" id="UP000287352">
    <property type="component" value="Unassembled WGS sequence"/>
</dbReference>
<dbReference type="RefSeq" id="WP_126582925.1">
    <property type="nucleotide sequence ID" value="NZ_BIFR01000002.1"/>
</dbReference>